<keyword evidence="1" id="KW-1133">Transmembrane helix</keyword>
<gene>
    <name evidence="2" type="ORF">HELGO_WM47222</name>
</gene>
<evidence type="ECO:0000256" key="1">
    <source>
        <dbReference type="SAM" id="Phobius"/>
    </source>
</evidence>
<sequence>MGTIIGAVSVGLLGNPEMMIAGNNSYGNHLNWYSDRIGGTVPEPTVVSVSIWYYRALMLLWSIWIAFSLIKWLKWAWAVFSQGDMWSKSMKKKKVEEQKV</sequence>
<dbReference type="EMBL" id="CACVAR010000260">
    <property type="protein sequence ID" value="CAA6816077.1"/>
    <property type="molecule type" value="Genomic_DNA"/>
</dbReference>
<name>A0A6S6TCV4_9BACT</name>
<dbReference type="AlphaFoldDB" id="A0A6S6TCV4"/>
<evidence type="ECO:0000313" key="2">
    <source>
        <dbReference type="EMBL" id="CAA6816077.1"/>
    </source>
</evidence>
<accession>A0A6S6TCV4</accession>
<reference evidence="2" key="1">
    <citation type="submission" date="2020-01" db="EMBL/GenBank/DDBJ databases">
        <authorList>
            <person name="Meier V. D."/>
            <person name="Meier V D."/>
        </authorList>
    </citation>
    <scope>NUCLEOTIDE SEQUENCE</scope>
    <source>
        <strain evidence="2">HLG_WM_MAG_03</strain>
    </source>
</reference>
<protein>
    <submittedName>
        <fullName evidence="2">Uncharacterized protein</fullName>
    </submittedName>
</protein>
<keyword evidence="1" id="KW-0812">Transmembrane</keyword>
<proteinExistence type="predicted"/>
<feature type="transmembrane region" description="Helical" evidence="1">
    <location>
        <begin position="52"/>
        <end position="73"/>
    </location>
</feature>
<organism evidence="2">
    <name type="scientific">uncultured Sulfurovum sp</name>
    <dbReference type="NCBI Taxonomy" id="269237"/>
    <lineage>
        <taxon>Bacteria</taxon>
        <taxon>Pseudomonadati</taxon>
        <taxon>Campylobacterota</taxon>
        <taxon>Epsilonproteobacteria</taxon>
        <taxon>Campylobacterales</taxon>
        <taxon>Sulfurovaceae</taxon>
        <taxon>Sulfurovum</taxon>
        <taxon>environmental samples</taxon>
    </lineage>
</organism>
<keyword evidence="1" id="KW-0472">Membrane</keyword>